<dbReference type="OrthoDB" id="9798792at2"/>
<keyword evidence="2" id="KW-1185">Reference proteome</keyword>
<accession>A0A0F6W199</accession>
<reference evidence="1 2" key="1">
    <citation type="submission" date="2015-03" db="EMBL/GenBank/DDBJ databases">
        <title>Genome assembly of Sandaracinus amylolyticus DSM 53668.</title>
        <authorList>
            <person name="Sharma G."/>
            <person name="Subramanian S."/>
        </authorList>
    </citation>
    <scope>NUCLEOTIDE SEQUENCE [LARGE SCALE GENOMIC DNA]</scope>
    <source>
        <strain evidence="1 2">DSM 53668</strain>
    </source>
</reference>
<dbReference type="Proteomes" id="UP000034883">
    <property type="component" value="Chromosome"/>
</dbReference>
<name>A0A0F6W199_9BACT</name>
<evidence type="ECO:0008006" key="3">
    <source>
        <dbReference type="Google" id="ProtNLM"/>
    </source>
</evidence>
<dbReference type="NCBIfam" id="TIGR04256">
    <property type="entry name" value="GxxExxY"/>
    <property type="match status" value="1"/>
</dbReference>
<dbReference type="STRING" id="927083.DB32_001876"/>
<evidence type="ECO:0000313" key="2">
    <source>
        <dbReference type="Proteomes" id="UP000034883"/>
    </source>
</evidence>
<proteinExistence type="predicted"/>
<gene>
    <name evidence="1" type="ORF">DB32_001876</name>
</gene>
<organism evidence="1 2">
    <name type="scientific">Sandaracinus amylolyticus</name>
    <dbReference type="NCBI Taxonomy" id="927083"/>
    <lineage>
        <taxon>Bacteria</taxon>
        <taxon>Pseudomonadati</taxon>
        <taxon>Myxococcota</taxon>
        <taxon>Polyangia</taxon>
        <taxon>Polyangiales</taxon>
        <taxon>Sandaracinaceae</taxon>
        <taxon>Sandaracinus</taxon>
    </lineage>
</organism>
<dbReference type="KEGG" id="samy:DB32_001876"/>
<evidence type="ECO:0000313" key="1">
    <source>
        <dbReference type="EMBL" id="AKF04727.1"/>
    </source>
</evidence>
<protein>
    <recommendedName>
        <fullName evidence="3">GxxExxY protein</fullName>
    </recommendedName>
</protein>
<dbReference type="Pfam" id="PF13366">
    <property type="entry name" value="PDDEXK_3"/>
    <property type="match status" value="1"/>
</dbReference>
<dbReference type="EMBL" id="CP011125">
    <property type="protein sequence ID" value="AKF04727.1"/>
    <property type="molecule type" value="Genomic_DNA"/>
</dbReference>
<dbReference type="AlphaFoldDB" id="A0A0F6W199"/>
<dbReference type="RefSeq" id="WP_053232037.1">
    <property type="nucleotide sequence ID" value="NZ_CP011125.1"/>
</dbReference>
<sequence>MPLEHEEMTRSLIGAAIAVHRALGPGFLESVYAGALALELGARGLSYERERSVPVVYRGVEVGTHRLDLLVAGEIVVELKAVKDVTDSHFAVVRSYLRAVGREHGVILNFAKPKLEAKRVIVTATPRARSAPPRGRSR</sequence>
<dbReference type="InterPro" id="IPR026350">
    <property type="entry name" value="GxxExxY"/>
</dbReference>